<evidence type="ECO:0000313" key="3">
    <source>
        <dbReference type="Proteomes" id="UP000540568"/>
    </source>
</evidence>
<dbReference type="PANTHER" id="PTHR31047">
    <property type="entry name" value="MEIOTICALLY UP-REGULATED GENE 157 PROTEIN"/>
    <property type="match status" value="1"/>
</dbReference>
<dbReference type="AlphaFoldDB" id="A0A7W3J7A2"/>
<feature type="region of interest" description="Disordered" evidence="1">
    <location>
        <begin position="197"/>
        <end position="217"/>
    </location>
</feature>
<feature type="compositionally biased region" description="Low complexity" evidence="1">
    <location>
        <begin position="453"/>
        <end position="467"/>
    </location>
</feature>
<sequence length="467" mass="50281">MSYVTGSAAPETGTAALYDPDVLVDLVEQVRERLGGEIADAVGRCMADTLARTITLHPDGTAFVITGDIPAMWLRDSTTQLAPFLHLAAADERLADTIAAVSRRQQSSILRDPYANAFNDGPTGGGHRDRTGHPETGQSPWVWERKYEIDSLAYPLQLAFDLWRVTGRTDHLTDLGQVGRTVIDLWRTEQRHAEASSYTFERTDCPPTDTLVRDGRGPEVGFTGMTWAGFRPSDDACTHGYNVPGNALAATTLGHLAQLAAEVLHDDDLAAAATTLRVEIERGIREHGVVTGPDGVPVYAYEVDGRGGVLLADDANTPSLLALPLTGWCRADDPLYLATRDLVLSPANPYYYRGSAASGIGSPHTPEGHVWPIALAIQGLTSTDPAERRALLDLILATDDGTGAVHESFHADDPGIWTREWFSWANSMFCELALETAGLRTYRRPAPDHTPDSTAGSAAESVSGSAQ</sequence>
<dbReference type="Gene3D" id="1.50.10.10">
    <property type="match status" value="1"/>
</dbReference>
<dbReference type="SMART" id="SM01149">
    <property type="entry name" value="DUF1237"/>
    <property type="match status" value="1"/>
</dbReference>
<dbReference type="RefSeq" id="WP_182615112.1">
    <property type="nucleotide sequence ID" value="NZ_BAAATF010000007.1"/>
</dbReference>
<protein>
    <recommendedName>
        <fullName evidence="4">Glycoside hydrolase family 125 protein</fullName>
    </recommendedName>
</protein>
<dbReference type="EMBL" id="JACGWV010000001">
    <property type="protein sequence ID" value="MBA8807563.1"/>
    <property type="molecule type" value="Genomic_DNA"/>
</dbReference>
<evidence type="ECO:0000313" key="2">
    <source>
        <dbReference type="EMBL" id="MBA8807563.1"/>
    </source>
</evidence>
<feature type="region of interest" description="Disordered" evidence="1">
    <location>
        <begin position="113"/>
        <end position="139"/>
    </location>
</feature>
<evidence type="ECO:0008006" key="4">
    <source>
        <dbReference type="Google" id="ProtNLM"/>
    </source>
</evidence>
<dbReference type="Pfam" id="PF06824">
    <property type="entry name" value="Glyco_hydro_125"/>
    <property type="match status" value="1"/>
</dbReference>
<name>A0A7W3J7A2_9MICO</name>
<dbReference type="InterPro" id="IPR012341">
    <property type="entry name" value="6hp_glycosidase-like_sf"/>
</dbReference>
<gene>
    <name evidence="2" type="ORF">FHX71_001505</name>
</gene>
<dbReference type="SUPFAM" id="SSF48208">
    <property type="entry name" value="Six-hairpin glycosidases"/>
    <property type="match status" value="1"/>
</dbReference>
<comment type="caution">
    <text evidence="2">The sequence shown here is derived from an EMBL/GenBank/DDBJ whole genome shotgun (WGS) entry which is preliminary data.</text>
</comment>
<dbReference type="GO" id="GO:0005975">
    <property type="term" value="P:carbohydrate metabolic process"/>
    <property type="evidence" value="ECO:0007669"/>
    <property type="project" value="InterPro"/>
</dbReference>
<reference evidence="2 3" key="1">
    <citation type="submission" date="2020-07" db="EMBL/GenBank/DDBJ databases">
        <title>Sequencing the genomes of 1000 actinobacteria strains.</title>
        <authorList>
            <person name="Klenk H.-P."/>
        </authorList>
    </citation>
    <scope>NUCLEOTIDE SEQUENCE [LARGE SCALE GENOMIC DNA]</scope>
    <source>
        <strain evidence="2 3">DSM 44121</strain>
    </source>
</reference>
<dbReference type="InterPro" id="IPR008928">
    <property type="entry name" value="6-hairpin_glycosidase_sf"/>
</dbReference>
<dbReference type="Proteomes" id="UP000540568">
    <property type="component" value="Unassembled WGS sequence"/>
</dbReference>
<organism evidence="2 3">
    <name type="scientific">Promicromonospora sukumoe</name>
    <dbReference type="NCBI Taxonomy" id="88382"/>
    <lineage>
        <taxon>Bacteria</taxon>
        <taxon>Bacillati</taxon>
        <taxon>Actinomycetota</taxon>
        <taxon>Actinomycetes</taxon>
        <taxon>Micrococcales</taxon>
        <taxon>Promicromonosporaceae</taxon>
        <taxon>Promicromonospora</taxon>
    </lineage>
</organism>
<dbReference type="InterPro" id="IPR008313">
    <property type="entry name" value="GH125"/>
</dbReference>
<evidence type="ECO:0000256" key="1">
    <source>
        <dbReference type="SAM" id="MobiDB-lite"/>
    </source>
</evidence>
<dbReference type="PANTHER" id="PTHR31047:SF0">
    <property type="entry name" value="MEIOTICALLY UP-REGULATED GENE 157 PROTEIN"/>
    <property type="match status" value="1"/>
</dbReference>
<proteinExistence type="predicted"/>
<feature type="region of interest" description="Disordered" evidence="1">
    <location>
        <begin position="443"/>
        <end position="467"/>
    </location>
</feature>
<keyword evidence="3" id="KW-1185">Reference proteome</keyword>
<accession>A0A7W3J7A2</accession>
<dbReference type="PIRSF" id="PIRSF028846">
    <property type="entry name" value="UCP028846"/>
    <property type="match status" value="1"/>
</dbReference>